<proteinExistence type="predicted"/>
<dbReference type="InterPro" id="IPR013249">
    <property type="entry name" value="RNA_pol_sigma70_r4_t2"/>
</dbReference>
<dbReference type="SUPFAM" id="SSF88659">
    <property type="entry name" value="Sigma3 and sigma4 domains of RNA polymerase sigma factors"/>
    <property type="match status" value="1"/>
</dbReference>
<protein>
    <recommendedName>
        <fullName evidence="1">RNA polymerase sigma factor 70 region 4 type 2 domain-containing protein</fullName>
    </recommendedName>
</protein>
<evidence type="ECO:0000313" key="2">
    <source>
        <dbReference type="EMBL" id="KHD05443.1"/>
    </source>
</evidence>
<dbReference type="GO" id="GO:0016987">
    <property type="term" value="F:sigma factor activity"/>
    <property type="evidence" value="ECO:0007669"/>
    <property type="project" value="InterPro"/>
</dbReference>
<dbReference type="InterPro" id="IPR036388">
    <property type="entry name" value="WH-like_DNA-bd_sf"/>
</dbReference>
<dbReference type="GO" id="GO:0006352">
    <property type="term" value="P:DNA-templated transcription initiation"/>
    <property type="evidence" value="ECO:0007669"/>
    <property type="project" value="InterPro"/>
</dbReference>
<comment type="caution">
    <text evidence="2">The sequence shown here is derived from an EMBL/GenBank/DDBJ whole genome shotgun (WGS) entry which is preliminary data.</text>
</comment>
<reference evidence="2 3" key="1">
    <citation type="journal article" date="2016" name="Front. Microbiol.">
        <title>Single-Cell (Meta-)Genomics of a Dimorphic Candidatus Thiomargarita nelsonii Reveals Genomic Plasticity.</title>
        <authorList>
            <person name="Flood B.E."/>
            <person name="Fliss P."/>
            <person name="Jones D.S."/>
            <person name="Dick G.J."/>
            <person name="Jain S."/>
            <person name="Kaster A.K."/>
            <person name="Winkel M."/>
            <person name="Mussmann M."/>
            <person name="Bailey J."/>
        </authorList>
    </citation>
    <scope>NUCLEOTIDE SEQUENCE [LARGE SCALE GENOMIC DNA]</scope>
    <source>
        <strain evidence="2">Hydrate Ridge</strain>
    </source>
</reference>
<dbReference type="EMBL" id="JSZA02000143">
    <property type="protein sequence ID" value="KHD05443.1"/>
    <property type="molecule type" value="Genomic_DNA"/>
</dbReference>
<feature type="domain" description="RNA polymerase sigma factor 70 region 4 type 2" evidence="1">
    <location>
        <begin position="126"/>
        <end position="157"/>
    </location>
</feature>
<gene>
    <name evidence="2" type="ORF">PN36_25645</name>
</gene>
<accession>A0A0A6P3Y4</accession>
<name>A0A0A6P3Y4_9GAMM</name>
<dbReference type="AlphaFoldDB" id="A0A0A6P3Y4"/>
<dbReference type="GO" id="GO:0003677">
    <property type="term" value="F:DNA binding"/>
    <property type="evidence" value="ECO:0007669"/>
    <property type="project" value="InterPro"/>
</dbReference>
<dbReference type="Pfam" id="PF08281">
    <property type="entry name" value="Sigma70_r4_2"/>
    <property type="match status" value="1"/>
</dbReference>
<dbReference type="Proteomes" id="UP000030428">
    <property type="component" value="Unassembled WGS sequence"/>
</dbReference>
<sequence length="185" mass="21610">MPDENAQQIVTEIQNRIDQNVQERNNLTLQDCLEMAIAQYEREHPCERCVWRIDLPKHLNEIAQIVQQGIMDCDKLNKDARAHMRKRRQNPNHQIPDAVQLHAKCLEQQGERKQAPNLTCCQCLLIFKLRMVFGYDNEEIALILGTTQAAVRQLASRCFARMRQWQSADKAQPDLKTCREYSSLH</sequence>
<dbReference type="InterPro" id="IPR013324">
    <property type="entry name" value="RNA_pol_sigma_r3/r4-like"/>
</dbReference>
<evidence type="ECO:0000313" key="3">
    <source>
        <dbReference type="Proteomes" id="UP000030428"/>
    </source>
</evidence>
<organism evidence="2 3">
    <name type="scientific">Candidatus Thiomargarita nelsonii</name>
    <dbReference type="NCBI Taxonomy" id="1003181"/>
    <lineage>
        <taxon>Bacteria</taxon>
        <taxon>Pseudomonadati</taxon>
        <taxon>Pseudomonadota</taxon>
        <taxon>Gammaproteobacteria</taxon>
        <taxon>Thiotrichales</taxon>
        <taxon>Thiotrichaceae</taxon>
        <taxon>Thiomargarita</taxon>
    </lineage>
</organism>
<dbReference type="Gene3D" id="1.10.10.10">
    <property type="entry name" value="Winged helix-like DNA-binding domain superfamily/Winged helix DNA-binding domain"/>
    <property type="match status" value="1"/>
</dbReference>
<keyword evidence="3" id="KW-1185">Reference proteome</keyword>
<evidence type="ECO:0000259" key="1">
    <source>
        <dbReference type="Pfam" id="PF08281"/>
    </source>
</evidence>